<gene>
    <name evidence="2" type="ORF">NCTC10485_00039</name>
</gene>
<keyword evidence="2" id="KW-0449">Lipoprotein</keyword>
<dbReference type="EMBL" id="LR134355">
    <property type="protein sequence ID" value="VEG44059.1"/>
    <property type="molecule type" value="Genomic_DNA"/>
</dbReference>
<feature type="region of interest" description="Disordered" evidence="1">
    <location>
        <begin position="143"/>
        <end position="162"/>
    </location>
</feature>
<dbReference type="AlphaFoldDB" id="A0A3S4S3Y2"/>
<evidence type="ECO:0000313" key="2">
    <source>
        <dbReference type="EMBL" id="VEG44059.1"/>
    </source>
</evidence>
<reference evidence="2 3" key="1">
    <citation type="submission" date="2018-12" db="EMBL/GenBank/DDBJ databases">
        <authorList>
            <consortium name="Pathogen Informatics"/>
        </authorList>
    </citation>
    <scope>NUCLEOTIDE SEQUENCE [LARGE SCALE GENOMIC DNA]</scope>
    <source>
        <strain evidence="2 3">NCTC10485</strain>
    </source>
</reference>
<protein>
    <submittedName>
        <fullName evidence="2">Lipoprotein lppJ</fullName>
    </submittedName>
</protein>
<proteinExistence type="predicted"/>
<organism evidence="2 3">
    <name type="scientific">Mycolicibacterium chitae</name>
    <name type="common">Mycobacterium chitae</name>
    <dbReference type="NCBI Taxonomy" id="1792"/>
    <lineage>
        <taxon>Bacteria</taxon>
        <taxon>Bacillati</taxon>
        <taxon>Actinomycetota</taxon>
        <taxon>Actinomycetes</taxon>
        <taxon>Mycobacteriales</taxon>
        <taxon>Mycobacteriaceae</taxon>
        <taxon>Mycolicibacterium</taxon>
    </lineage>
</organism>
<dbReference type="OrthoDB" id="4749578at2"/>
<evidence type="ECO:0000256" key="1">
    <source>
        <dbReference type="SAM" id="MobiDB-lite"/>
    </source>
</evidence>
<accession>A0A3S4S3Y2</accession>
<name>A0A3S4S3Y2_MYCCI</name>
<keyword evidence="3" id="KW-1185">Reference proteome</keyword>
<sequence>MSSALLLAACEGKPHLDGSEMTDAETRTQVVDPAKRLVHAVDLQLRGADFRYASCTDQGFAPFRGRVGMGFTFPAGVNHRTYVEQIVAAMQADGWADESPKDKHHYGRTLHLGRVMAIVTPNPDHPDYGYVEILGECRNAGDHRITKDRGADEQDVRAELTR</sequence>
<evidence type="ECO:0000313" key="3">
    <source>
        <dbReference type="Proteomes" id="UP000282551"/>
    </source>
</evidence>
<dbReference type="Proteomes" id="UP000282551">
    <property type="component" value="Chromosome"/>
</dbReference>